<reference evidence="2 3" key="1">
    <citation type="submission" date="2020-08" db="EMBL/GenBank/DDBJ databases">
        <authorList>
            <person name="Hejnol A."/>
        </authorList>
    </citation>
    <scope>NUCLEOTIDE SEQUENCE [LARGE SCALE GENOMIC DNA]</scope>
</reference>
<accession>A0A7I8VKH8</accession>
<feature type="region of interest" description="Disordered" evidence="1">
    <location>
        <begin position="40"/>
        <end position="81"/>
    </location>
</feature>
<protein>
    <submittedName>
        <fullName evidence="2">DgyrCDS5638</fullName>
    </submittedName>
</protein>
<evidence type="ECO:0000313" key="3">
    <source>
        <dbReference type="Proteomes" id="UP000549394"/>
    </source>
</evidence>
<evidence type="ECO:0000256" key="1">
    <source>
        <dbReference type="SAM" id="MobiDB-lite"/>
    </source>
</evidence>
<organism evidence="2 3">
    <name type="scientific">Dimorphilus gyrociliatus</name>
    <dbReference type="NCBI Taxonomy" id="2664684"/>
    <lineage>
        <taxon>Eukaryota</taxon>
        <taxon>Metazoa</taxon>
        <taxon>Spiralia</taxon>
        <taxon>Lophotrochozoa</taxon>
        <taxon>Annelida</taxon>
        <taxon>Polychaeta</taxon>
        <taxon>Polychaeta incertae sedis</taxon>
        <taxon>Dinophilidae</taxon>
        <taxon>Dimorphilus</taxon>
    </lineage>
</organism>
<proteinExistence type="predicted"/>
<feature type="compositionally biased region" description="Low complexity" evidence="1">
    <location>
        <begin position="68"/>
        <end position="81"/>
    </location>
</feature>
<gene>
    <name evidence="2" type="ORF">DGYR_LOCUS5383</name>
</gene>
<comment type="caution">
    <text evidence="2">The sequence shown here is derived from an EMBL/GenBank/DDBJ whole genome shotgun (WGS) entry which is preliminary data.</text>
</comment>
<evidence type="ECO:0000313" key="2">
    <source>
        <dbReference type="EMBL" id="CAD5116789.1"/>
    </source>
</evidence>
<sequence>MEEDEVDMQNEASLYADIMGLHKSSSVNSLGGVAARAAATGMIPGPTSGKRKRRKNPLLGLDFGTGNYTSTSSDYDSDSSY</sequence>
<keyword evidence="3" id="KW-1185">Reference proteome</keyword>
<dbReference type="EMBL" id="CAJFCJ010000007">
    <property type="protein sequence ID" value="CAD5116789.1"/>
    <property type="molecule type" value="Genomic_DNA"/>
</dbReference>
<dbReference type="AlphaFoldDB" id="A0A7I8VKH8"/>
<dbReference type="Proteomes" id="UP000549394">
    <property type="component" value="Unassembled WGS sequence"/>
</dbReference>
<name>A0A7I8VKH8_9ANNE</name>